<keyword evidence="7" id="KW-0325">Glycoprotein</keyword>
<accession>A0A2P4SB97</accession>
<keyword evidence="4" id="KW-0391">Immunity</keyword>
<feature type="region of interest" description="Disordered" evidence="8">
    <location>
        <begin position="241"/>
        <end position="263"/>
    </location>
</feature>
<dbReference type="SMART" id="SM00406">
    <property type="entry name" value="IGv"/>
    <property type="match status" value="2"/>
</dbReference>
<keyword evidence="6" id="KW-1015">Disulfide bond</keyword>
<evidence type="ECO:0000256" key="3">
    <source>
        <dbReference type="ARBA" id="ARBA00022729"/>
    </source>
</evidence>
<dbReference type="PANTHER" id="PTHR19433:SF105">
    <property type="entry name" value="T CELL RECEPTOR ALPHA VARIABLE 1-1-RELATED"/>
    <property type="match status" value="1"/>
</dbReference>
<keyword evidence="2" id="KW-1003">Cell membrane</keyword>
<dbReference type="GO" id="GO:0002376">
    <property type="term" value="P:immune system process"/>
    <property type="evidence" value="ECO:0007669"/>
    <property type="project" value="UniProtKB-KW"/>
</dbReference>
<evidence type="ECO:0000256" key="4">
    <source>
        <dbReference type="ARBA" id="ARBA00022859"/>
    </source>
</evidence>
<evidence type="ECO:0000256" key="1">
    <source>
        <dbReference type="ARBA" id="ARBA00004236"/>
    </source>
</evidence>
<feature type="domain" description="Ig-like" evidence="9">
    <location>
        <begin position="3"/>
        <end position="104"/>
    </location>
</feature>
<evidence type="ECO:0000256" key="2">
    <source>
        <dbReference type="ARBA" id="ARBA00022475"/>
    </source>
</evidence>
<dbReference type="PANTHER" id="PTHR19433">
    <property type="entry name" value="T-CELL RECEPTOR ALPHA CHAIN V REGION-RELATED"/>
    <property type="match status" value="1"/>
</dbReference>
<dbReference type="InterPro" id="IPR052051">
    <property type="entry name" value="TCR_complex_component"/>
</dbReference>
<dbReference type="Proteomes" id="UP000237246">
    <property type="component" value="Unassembled WGS sequence"/>
</dbReference>
<dbReference type="PROSITE" id="PS50835">
    <property type="entry name" value="IG_LIKE"/>
    <property type="match status" value="2"/>
</dbReference>
<gene>
    <name evidence="10" type="ORF">CIB84_014866</name>
</gene>
<keyword evidence="11" id="KW-1185">Reference proteome</keyword>
<dbReference type="InterPro" id="IPR003599">
    <property type="entry name" value="Ig_sub"/>
</dbReference>
<dbReference type="AlphaFoldDB" id="A0A2P4SB97"/>
<dbReference type="GO" id="GO:0005886">
    <property type="term" value="C:plasma membrane"/>
    <property type="evidence" value="ECO:0007669"/>
    <property type="project" value="UniProtKB-SubCell"/>
</dbReference>
<protein>
    <recommendedName>
        <fullName evidence="9">Ig-like domain-containing protein</fullName>
    </recommendedName>
</protein>
<feature type="domain" description="Ig-like" evidence="9">
    <location>
        <begin position="127"/>
        <end position="232"/>
    </location>
</feature>
<dbReference type="EMBL" id="PPHD01069884">
    <property type="protein sequence ID" value="POI21387.1"/>
    <property type="molecule type" value="Genomic_DNA"/>
</dbReference>
<proteinExistence type="predicted"/>
<dbReference type="InterPro" id="IPR007110">
    <property type="entry name" value="Ig-like_dom"/>
</dbReference>
<dbReference type="GO" id="GO:0009617">
    <property type="term" value="P:response to bacterium"/>
    <property type="evidence" value="ECO:0007669"/>
    <property type="project" value="TreeGrafter"/>
</dbReference>
<name>A0A2P4SB97_BAMTH</name>
<dbReference type="InterPro" id="IPR036179">
    <property type="entry name" value="Ig-like_dom_sf"/>
</dbReference>
<evidence type="ECO:0000256" key="7">
    <source>
        <dbReference type="ARBA" id="ARBA00023180"/>
    </source>
</evidence>
<keyword evidence="3" id="KW-0732">Signal</keyword>
<dbReference type="SMART" id="SM00409">
    <property type="entry name" value="IG"/>
    <property type="match status" value="2"/>
</dbReference>
<dbReference type="OrthoDB" id="8947657at2759"/>
<organism evidence="10 11">
    <name type="scientific">Bambusicola thoracicus</name>
    <name type="common">Chinese bamboo-partridge</name>
    <name type="synonym">Perdix thoracica</name>
    <dbReference type="NCBI Taxonomy" id="9083"/>
    <lineage>
        <taxon>Eukaryota</taxon>
        <taxon>Metazoa</taxon>
        <taxon>Chordata</taxon>
        <taxon>Craniata</taxon>
        <taxon>Vertebrata</taxon>
        <taxon>Euteleostomi</taxon>
        <taxon>Archelosauria</taxon>
        <taxon>Archosauria</taxon>
        <taxon>Dinosauria</taxon>
        <taxon>Saurischia</taxon>
        <taxon>Theropoda</taxon>
        <taxon>Coelurosauria</taxon>
        <taxon>Aves</taxon>
        <taxon>Neognathae</taxon>
        <taxon>Galloanserae</taxon>
        <taxon>Galliformes</taxon>
        <taxon>Phasianidae</taxon>
        <taxon>Perdicinae</taxon>
        <taxon>Bambusicola</taxon>
    </lineage>
</organism>
<reference evidence="10 11" key="1">
    <citation type="submission" date="2018-01" db="EMBL/GenBank/DDBJ databases">
        <title>Comparison of the Chinese Bamboo Partridge and Red Junglefowl genome sequences highlights the importance of demography in genome evolution.</title>
        <authorList>
            <person name="Tiley G.P."/>
            <person name="Kimball R.T."/>
            <person name="Braun E.L."/>
            <person name="Burleigh J.G."/>
        </authorList>
    </citation>
    <scope>NUCLEOTIDE SEQUENCE [LARGE SCALE GENOMIC DNA]</scope>
    <source>
        <strain evidence="10">RTK389</strain>
        <tissue evidence="10">Blood</tissue>
    </source>
</reference>
<comment type="caution">
    <text evidence="10">The sequence shown here is derived from an EMBL/GenBank/DDBJ whole genome shotgun (WGS) entry which is preliminary data.</text>
</comment>
<evidence type="ECO:0000259" key="9">
    <source>
        <dbReference type="PROSITE" id="PS50835"/>
    </source>
</evidence>
<feature type="compositionally biased region" description="Basic residues" evidence="8">
    <location>
        <begin position="250"/>
        <end position="263"/>
    </location>
</feature>
<evidence type="ECO:0000256" key="6">
    <source>
        <dbReference type="ARBA" id="ARBA00023157"/>
    </source>
</evidence>
<dbReference type="Gene3D" id="2.60.40.10">
    <property type="entry name" value="Immunoglobulins"/>
    <property type="match status" value="2"/>
</dbReference>
<evidence type="ECO:0000256" key="5">
    <source>
        <dbReference type="ARBA" id="ARBA00023136"/>
    </source>
</evidence>
<evidence type="ECO:0000313" key="10">
    <source>
        <dbReference type="EMBL" id="POI21387.1"/>
    </source>
</evidence>
<keyword evidence="5" id="KW-0472">Membrane</keyword>
<dbReference type="InterPro" id="IPR013106">
    <property type="entry name" value="Ig_V-set"/>
</dbReference>
<dbReference type="InterPro" id="IPR013783">
    <property type="entry name" value="Ig-like_fold"/>
</dbReference>
<dbReference type="Pfam" id="PF07686">
    <property type="entry name" value="V-set"/>
    <property type="match status" value="2"/>
</dbReference>
<evidence type="ECO:0000313" key="11">
    <source>
        <dbReference type="Proteomes" id="UP000237246"/>
    </source>
</evidence>
<dbReference type="SUPFAM" id="SSF48726">
    <property type="entry name" value="Immunoglobulin"/>
    <property type="match status" value="2"/>
</dbReference>
<comment type="subcellular location">
    <subcellularLocation>
        <location evidence="1">Cell membrane</location>
    </subcellularLocation>
</comment>
<sequence>MGQTIVSQQEAQVTVEERNTFQTTCTYQTPYFNGLFWYQQKQGQAPQLVTYQAAAGPKQNGNFSTWLTTTGKHSLLRLAEVELSDSALYLCAVQDTLVQGASLAVQQPPEGRGCVCKELWGRGPQLPLAALLPLCTQRLAVSRAQVQQGPSAETSEGTAISITCSHPNIQSYEYISWYRQFPGRGPAFLVSAVRGSKEVLDPVGRLSVSADRRSSALRLSRPRLRDAAVYYCALEPREVKPGLRPGTNRGGRHSSARRGRCRC</sequence>
<evidence type="ECO:0000256" key="8">
    <source>
        <dbReference type="SAM" id="MobiDB-lite"/>
    </source>
</evidence>